<dbReference type="RefSeq" id="XP_016475324.2">
    <property type="nucleotide sequence ID" value="XM_016619838.2"/>
</dbReference>
<protein>
    <submittedName>
        <fullName evidence="2">Uncharacterized protein LOC107797002</fullName>
    </submittedName>
</protein>
<gene>
    <name evidence="2" type="primary">LOC107797002</name>
</gene>
<dbReference type="GeneID" id="107797002"/>
<accession>A0A1S4AFC9</accession>
<keyword evidence="1" id="KW-1185">Reference proteome</keyword>
<dbReference type="PANTHER" id="PTHR34145">
    <property type="entry name" value="OS02G0105600 PROTEIN"/>
    <property type="match status" value="1"/>
</dbReference>
<organism evidence="1 2">
    <name type="scientific">Nicotiana tabacum</name>
    <name type="common">Common tobacco</name>
    <dbReference type="NCBI Taxonomy" id="4097"/>
    <lineage>
        <taxon>Eukaryota</taxon>
        <taxon>Viridiplantae</taxon>
        <taxon>Streptophyta</taxon>
        <taxon>Embryophyta</taxon>
        <taxon>Tracheophyta</taxon>
        <taxon>Spermatophyta</taxon>
        <taxon>Magnoliopsida</taxon>
        <taxon>eudicotyledons</taxon>
        <taxon>Gunneridae</taxon>
        <taxon>Pentapetalae</taxon>
        <taxon>asterids</taxon>
        <taxon>lamiids</taxon>
        <taxon>Solanales</taxon>
        <taxon>Solanaceae</taxon>
        <taxon>Nicotianoideae</taxon>
        <taxon>Nicotianeae</taxon>
        <taxon>Nicotiana</taxon>
    </lineage>
</organism>
<reference evidence="2" key="2">
    <citation type="submission" date="2025-08" db="UniProtKB">
        <authorList>
            <consortium name="RefSeq"/>
        </authorList>
    </citation>
    <scope>IDENTIFICATION</scope>
    <source>
        <tissue evidence="2">Leaf</tissue>
    </source>
</reference>
<evidence type="ECO:0000313" key="2">
    <source>
        <dbReference type="RefSeq" id="XP_016475324.2"/>
    </source>
</evidence>
<dbReference type="InterPro" id="IPR053772">
    <property type="entry name" value="At1g61320/At1g61330-like"/>
</dbReference>
<name>A0A1S4AFC9_TOBAC</name>
<dbReference type="OrthoDB" id="10282549at2759"/>
<dbReference type="SUPFAM" id="SSF52058">
    <property type="entry name" value="L domain-like"/>
    <property type="match status" value="1"/>
</dbReference>
<dbReference type="KEGG" id="nta:107797002"/>
<dbReference type="Proteomes" id="UP000790787">
    <property type="component" value="Chromosome 9"/>
</dbReference>
<sequence length="308" mass="34590">MKKRRRDLFISKPITYYSVFDEIITKSLKLHPDPSGLESFELCIPFKYASTAIPDVNKWILYLSSWRNNIKKLTLIYNEVWTRDVMDRHKLPTYFFSLLNLTSLKLQNVVLSPPPDFKGFLNLDEFILIGVGFADNCFESFLSSCLLLTRLVLHGCSGIHHFNISGSNLKNHQTVAITSPPDLIMFVPGSSPQVKILRLDGMFLHYLPVDPGMLSLEILQLKGVNFMDFNQTSALLCLLASALNLQQLHIEAASTNNPNQELQLAITCDNEHRGAPTSSSKKGIGYGYKAAPVKLNQSLVDAWLCLGN</sequence>
<evidence type="ECO:0000313" key="1">
    <source>
        <dbReference type="Proteomes" id="UP000790787"/>
    </source>
</evidence>
<dbReference type="AlphaFoldDB" id="A0A1S4AFC9"/>
<dbReference type="RefSeq" id="XP_016475324.1">
    <property type="nucleotide sequence ID" value="XM_016619838.1"/>
</dbReference>
<dbReference type="STRING" id="4097.A0A1S4AFC9"/>
<dbReference type="Pfam" id="PF24758">
    <property type="entry name" value="LRR_At5g56370"/>
    <property type="match status" value="1"/>
</dbReference>
<dbReference type="InterPro" id="IPR055411">
    <property type="entry name" value="LRR_FXL15/At3g58940/PEG3-like"/>
</dbReference>
<proteinExistence type="predicted"/>
<reference evidence="1" key="1">
    <citation type="journal article" date="2014" name="Nat. Commun.">
        <title>The tobacco genome sequence and its comparison with those of tomato and potato.</title>
        <authorList>
            <person name="Sierro N."/>
            <person name="Battey J.N."/>
            <person name="Ouadi S."/>
            <person name="Bakaher N."/>
            <person name="Bovet L."/>
            <person name="Willig A."/>
            <person name="Goepfert S."/>
            <person name="Peitsch M.C."/>
            <person name="Ivanov N.V."/>
        </authorList>
    </citation>
    <scope>NUCLEOTIDE SEQUENCE [LARGE SCALE GENOMIC DNA]</scope>
</reference>
<dbReference type="PaxDb" id="4097-A0A1S4AFC9"/>